<dbReference type="RefSeq" id="WP_078931806.1">
    <property type="nucleotide sequence ID" value="NZ_FUXC01000016.1"/>
</dbReference>
<evidence type="ECO:0000313" key="2">
    <source>
        <dbReference type="Proteomes" id="UP000190395"/>
    </source>
</evidence>
<protein>
    <submittedName>
        <fullName evidence="1">Uncharacterized protein</fullName>
    </submittedName>
</protein>
<dbReference type="GeneID" id="303368285"/>
<name>A0A1T4QQL1_9SPIR</name>
<keyword evidence="2" id="KW-1185">Reference proteome</keyword>
<dbReference type="OrthoDB" id="356470at2"/>
<evidence type="ECO:0000313" key="1">
    <source>
        <dbReference type="EMBL" id="SKA06030.1"/>
    </source>
</evidence>
<accession>A0A1T4QQL1</accession>
<reference evidence="1 2" key="1">
    <citation type="submission" date="2017-02" db="EMBL/GenBank/DDBJ databases">
        <authorList>
            <person name="Peterson S.W."/>
        </authorList>
    </citation>
    <scope>NUCLEOTIDE SEQUENCE [LARGE SCALE GENOMIC DNA]</scope>
    <source>
        <strain evidence="1 2">ATCC BAA-909</strain>
    </source>
</reference>
<sequence>MEKSVKKIFKICAFAGIFIFGSEFLFSQESLDSVYAQIDLAFVEQSPENISKVLEIYSSSKDYYLYEAYTLKKARQYVVEDNLEFARDATLAVIDNNLENFDAVDLYSYIDRAILSEEAARRAEENRLRMEAERLAVLNERTKAKIAKSDSYSSVNTASGTSIYINQEKAFSSIDWNVSIGVADVLFQSVTKPDSYTSLKYGLSFGANLFYKTEEYIAGGEIFADFEMLTLGTGEQEIISTGKFVPMISFPSLNKNFFLRVGAVVQGLGAQTDVETGSVETFFSPVFGLGLFNMMLGSTAIDMYYDYYLGHFAYDDLKSSMEAGFSVMLPLTENERTRIGLKLGLVDTLFIKDEGIDNRAKGIISIGVGNVKN</sequence>
<proteinExistence type="predicted"/>
<dbReference type="AlphaFoldDB" id="A0A1T4QQL1"/>
<gene>
    <name evidence="1" type="ORF">SAMN02745152_02071</name>
</gene>
<dbReference type="STRING" id="225004.SAMN02745152_02071"/>
<dbReference type="Proteomes" id="UP000190395">
    <property type="component" value="Unassembled WGS sequence"/>
</dbReference>
<organism evidence="1 2">
    <name type="scientific">Treponema berlinense</name>
    <dbReference type="NCBI Taxonomy" id="225004"/>
    <lineage>
        <taxon>Bacteria</taxon>
        <taxon>Pseudomonadati</taxon>
        <taxon>Spirochaetota</taxon>
        <taxon>Spirochaetia</taxon>
        <taxon>Spirochaetales</taxon>
        <taxon>Treponemataceae</taxon>
        <taxon>Treponema</taxon>
    </lineage>
</organism>
<dbReference type="EMBL" id="FUXC01000016">
    <property type="protein sequence ID" value="SKA06030.1"/>
    <property type="molecule type" value="Genomic_DNA"/>
</dbReference>